<dbReference type="Proteomes" id="UP000442105">
    <property type="component" value="Unassembled WGS sequence"/>
</dbReference>
<dbReference type="EMBL" id="VZCW01000390">
    <property type="protein sequence ID" value="MQN14188.1"/>
    <property type="molecule type" value="Genomic_DNA"/>
</dbReference>
<evidence type="ECO:0000313" key="2">
    <source>
        <dbReference type="EMBL" id="MQN14188.1"/>
    </source>
</evidence>
<sequence>MILAIVGVAMSMSVHAQVQFSKFKFYVADIMDFSHLQLETKFKVTSDRNLKYVHVFFTPVNSVGDAIVDEIRGGVNANVKHTKFHHIYATGPFESKKSYTKHFDPYYIGGKKPTPFPYKVVVDYMGGGSDTILVTKDNIKSYFPCLKWIDVDYKSGF</sequence>
<organism evidence="2 3">
    <name type="scientific">Segatella copri</name>
    <dbReference type="NCBI Taxonomy" id="165179"/>
    <lineage>
        <taxon>Bacteria</taxon>
        <taxon>Pseudomonadati</taxon>
        <taxon>Bacteroidota</taxon>
        <taxon>Bacteroidia</taxon>
        <taxon>Bacteroidales</taxon>
        <taxon>Prevotellaceae</taxon>
        <taxon>Segatella</taxon>
    </lineage>
</organism>
<keyword evidence="1" id="KW-0732">Signal</keyword>
<feature type="signal peptide" evidence="1">
    <location>
        <begin position="1"/>
        <end position="16"/>
    </location>
</feature>
<comment type="caution">
    <text evidence="2">The sequence shown here is derived from an EMBL/GenBank/DDBJ whole genome shotgun (WGS) entry which is preliminary data.</text>
</comment>
<reference evidence="3" key="1">
    <citation type="submission" date="2019-09" db="EMBL/GenBank/DDBJ databases">
        <title>Distinct polysaccharide growth profiles of human intestinal Prevotella copri isolates.</title>
        <authorList>
            <person name="Fehlner-Peach H."/>
            <person name="Magnabosco C."/>
            <person name="Raghavan V."/>
            <person name="Scher J.U."/>
            <person name="Tett A."/>
            <person name="Cox L.M."/>
            <person name="Gottsegen C."/>
            <person name="Watters A."/>
            <person name="Wiltshire- Gordon J.D."/>
            <person name="Segata N."/>
            <person name="Bonneau R."/>
            <person name="Littman D.R."/>
        </authorList>
    </citation>
    <scope>NUCLEOTIDE SEQUENCE [LARGE SCALE GENOMIC DNA]</scope>
    <source>
        <strain evidence="3">iAQ1179</strain>
    </source>
</reference>
<name>A0AA90UHQ2_9BACT</name>
<dbReference type="AlphaFoldDB" id="A0AA90UHQ2"/>
<evidence type="ECO:0000313" key="3">
    <source>
        <dbReference type="Proteomes" id="UP000442105"/>
    </source>
</evidence>
<accession>A0AA90UHQ2</accession>
<dbReference type="RefSeq" id="WP_153129529.1">
    <property type="nucleotide sequence ID" value="NZ_VZCW01000390.1"/>
</dbReference>
<evidence type="ECO:0000256" key="1">
    <source>
        <dbReference type="SAM" id="SignalP"/>
    </source>
</evidence>
<proteinExistence type="predicted"/>
<feature type="chain" id="PRO_5041710631" evidence="1">
    <location>
        <begin position="17"/>
        <end position="157"/>
    </location>
</feature>
<gene>
    <name evidence="2" type="ORF">F7D95_15630</name>
</gene>
<protein>
    <submittedName>
        <fullName evidence="2">Uncharacterized protein</fullName>
    </submittedName>
</protein>